<dbReference type="Proteomes" id="UP000320781">
    <property type="component" value="Unassembled WGS sequence"/>
</dbReference>
<dbReference type="PANTHER" id="PTHR42859">
    <property type="entry name" value="OXIDOREDUCTASE"/>
    <property type="match status" value="1"/>
</dbReference>
<dbReference type="InterPro" id="IPR050294">
    <property type="entry name" value="RnfB_subfamily"/>
</dbReference>
<dbReference type="GO" id="GO:0046872">
    <property type="term" value="F:metal ion binding"/>
    <property type="evidence" value="ECO:0007669"/>
    <property type="project" value="UniProtKB-KW"/>
</dbReference>
<dbReference type="PROSITE" id="PS00198">
    <property type="entry name" value="4FE4S_FER_1"/>
    <property type="match status" value="1"/>
</dbReference>
<dbReference type="PROSITE" id="PS51379">
    <property type="entry name" value="4FE4S_FER_2"/>
    <property type="match status" value="1"/>
</dbReference>
<keyword evidence="3" id="KW-0479">Metal-binding</keyword>
<evidence type="ECO:0000313" key="9">
    <source>
        <dbReference type="Proteomes" id="UP000320781"/>
    </source>
</evidence>
<keyword evidence="1" id="KW-0813">Transport</keyword>
<feature type="domain" description="4Fe-4S ferredoxin-type" evidence="7">
    <location>
        <begin position="81"/>
        <end position="110"/>
    </location>
</feature>
<dbReference type="Pfam" id="PF13247">
    <property type="entry name" value="Fer4_11"/>
    <property type="match status" value="1"/>
</dbReference>
<protein>
    <submittedName>
        <fullName evidence="8">4Fe-4S dicluster domain-containing protein</fullName>
    </submittedName>
</protein>
<evidence type="ECO:0000259" key="7">
    <source>
        <dbReference type="PROSITE" id="PS51379"/>
    </source>
</evidence>
<dbReference type="GO" id="GO:0051539">
    <property type="term" value="F:4 iron, 4 sulfur cluster binding"/>
    <property type="evidence" value="ECO:0007669"/>
    <property type="project" value="UniProtKB-KW"/>
</dbReference>
<gene>
    <name evidence="8" type="ORF">E3J95_02365</name>
</gene>
<keyword evidence="2" id="KW-0004">4Fe-4S</keyword>
<dbReference type="InterPro" id="IPR017900">
    <property type="entry name" value="4Fe4S_Fe_S_CS"/>
</dbReference>
<proteinExistence type="predicted"/>
<keyword evidence="5" id="KW-0408">Iron</keyword>
<evidence type="ECO:0000256" key="3">
    <source>
        <dbReference type="ARBA" id="ARBA00022723"/>
    </source>
</evidence>
<evidence type="ECO:0000256" key="2">
    <source>
        <dbReference type="ARBA" id="ARBA00022485"/>
    </source>
</evidence>
<comment type="caution">
    <text evidence="8">The sequence shown here is derived from an EMBL/GenBank/DDBJ whole genome shotgun (WGS) entry which is preliminary data.</text>
</comment>
<evidence type="ECO:0000256" key="5">
    <source>
        <dbReference type="ARBA" id="ARBA00023004"/>
    </source>
</evidence>
<sequence length="179" mass="20056">MKSKRGFRKVLVVEPDECGACRICEVVCSLIREGECNPAKSRIQILRREMLEVPLICQQCEVLFCASVCSKGAIVRDENTGAVLVDEKLCNGCGICIEACPFKAVFYDSKEKKVLICDLCRGNPQCVEWCPRESLQYLPGTASFRRKKTKGAQKCFLLLNEIRRGISKKIQIITKSKAS</sequence>
<dbReference type="CDD" id="cd10550">
    <property type="entry name" value="DMSOR_beta_like"/>
    <property type="match status" value="1"/>
</dbReference>
<accession>A0A523QKQ8</accession>
<name>A0A523QKQ8_UNCAE</name>
<evidence type="ECO:0000256" key="4">
    <source>
        <dbReference type="ARBA" id="ARBA00022982"/>
    </source>
</evidence>
<evidence type="ECO:0000256" key="6">
    <source>
        <dbReference type="ARBA" id="ARBA00023014"/>
    </source>
</evidence>
<keyword evidence="4" id="KW-0249">Electron transport</keyword>
<reference evidence="8 9" key="1">
    <citation type="submission" date="2019-03" db="EMBL/GenBank/DDBJ databases">
        <title>Metabolic potential of uncultured bacteria and archaea associated with petroleum seepage in deep-sea sediments.</title>
        <authorList>
            <person name="Dong X."/>
            <person name="Hubert C."/>
        </authorList>
    </citation>
    <scope>NUCLEOTIDE SEQUENCE [LARGE SCALE GENOMIC DNA]</scope>
    <source>
        <strain evidence="8">E44_bin92</strain>
    </source>
</reference>
<dbReference type="EMBL" id="SOKU01000114">
    <property type="protein sequence ID" value="TES86264.1"/>
    <property type="molecule type" value="Genomic_DNA"/>
</dbReference>
<evidence type="ECO:0000256" key="1">
    <source>
        <dbReference type="ARBA" id="ARBA00022448"/>
    </source>
</evidence>
<evidence type="ECO:0000313" key="8">
    <source>
        <dbReference type="EMBL" id="TES86264.1"/>
    </source>
</evidence>
<dbReference type="SUPFAM" id="SSF54862">
    <property type="entry name" value="4Fe-4S ferredoxins"/>
    <property type="match status" value="1"/>
</dbReference>
<keyword evidence="6" id="KW-0411">Iron-sulfur</keyword>
<dbReference type="PANTHER" id="PTHR42859:SF10">
    <property type="entry name" value="DIMETHYLSULFOXIDE REDUCTASE CHAIN B"/>
    <property type="match status" value="1"/>
</dbReference>
<dbReference type="Gene3D" id="3.30.70.20">
    <property type="match status" value="2"/>
</dbReference>
<organism evidence="8 9">
    <name type="scientific">Aerophobetes bacterium</name>
    <dbReference type="NCBI Taxonomy" id="2030807"/>
    <lineage>
        <taxon>Bacteria</taxon>
        <taxon>Candidatus Aerophobota</taxon>
    </lineage>
</organism>
<dbReference type="InterPro" id="IPR017896">
    <property type="entry name" value="4Fe4S_Fe-S-bd"/>
</dbReference>
<dbReference type="AlphaFoldDB" id="A0A523QKQ8"/>